<evidence type="ECO:0000256" key="2">
    <source>
        <dbReference type="ARBA" id="ARBA00022448"/>
    </source>
</evidence>
<sequence length="326" mass="35123">MGAHAYAIQARNVKKHYGRTKEGPGLNGLTLNVPAGSIFGLLGPNGAGKTTAVKILTTLLRMDEGSATVAGYDVSKEGHLVRSRIGLAGQYAAVDEQLTGYQNLEMFGRLNRLPKGQARRRAEELLTQFDLTEAAGRAVGKYSGGMRRRLDLAASLIVSPDVLFVDEPTTGLDPLARQEVWGAIRSLKEAGTTVLLTTQYLEEADQLADLVSILKDGRVIREGTPEALKSSFGGDRLEVTLLRQEEVVKAERILRGIGGAFVLVDNAANRISVPVTDRTGSLLKAASAFADSGLEPEDIVLRRPTLDEVFIHFTGQNGVSNKEESR</sequence>
<dbReference type="PROSITE" id="PS00211">
    <property type="entry name" value="ABC_TRANSPORTER_1"/>
    <property type="match status" value="1"/>
</dbReference>
<accession>A0A2R5F3T4</accession>
<keyword evidence="4" id="KW-0547">Nucleotide-binding</keyword>
<dbReference type="InterPro" id="IPR005894">
    <property type="entry name" value="DrrA"/>
</dbReference>
<protein>
    <submittedName>
        <fullName evidence="10">Daunorubicin resistance protein DrrA family ABC transporter ATP-binding protein</fullName>
    </submittedName>
</protein>
<dbReference type="InterPro" id="IPR017871">
    <property type="entry name" value="ABC_transporter-like_CS"/>
</dbReference>
<evidence type="ECO:0000256" key="1">
    <source>
        <dbReference type="ARBA" id="ARBA00004413"/>
    </source>
</evidence>
<dbReference type="GO" id="GO:0016887">
    <property type="term" value="F:ATP hydrolysis activity"/>
    <property type="evidence" value="ECO:0007669"/>
    <property type="project" value="InterPro"/>
</dbReference>
<dbReference type="PROSITE" id="PS50893">
    <property type="entry name" value="ABC_TRANSPORTER_2"/>
    <property type="match status" value="1"/>
</dbReference>
<dbReference type="NCBIfam" id="TIGR01188">
    <property type="entry name" value="drrA"/>
    <property type="match status" value="1"/>
</dbReference>
<evidence type="ECO:0000259" key="9">
    <source>
        <dbReference type="PROSITE" id="PS50893"/>
    </source>
</evidence>
<comment type="similarity">
    <text evidence="8">Belongs to the ABC transporter superfamily. Drug exporter-1 (DrugE1) (TC 3.A.1.105) family.</text>
</comment>
<evidence type="ECO:0000256" key="3">
    <source>
        <dbReference type="ARBA" id="ARBA00022475"/>
    </source>
</evidence>
<comment type="subcellular location">
    <subcellularLocation>
        <location evidence="1">Cell membrane</location>
        <topology evidence="1">Peripheral membrane protein</topology>
        <orientation evidence="1">Cytoplasmic side</orientation>
    </subcellularLocation>
</comment>
<keyword evidence="5 10" id="KW-0067">ATP-binding</keyword>
<evidence type="ECO:0000256" key="6">
    <source>
        <dbReference type="ARBA" id="ARBA00022967"/>
    </source>
</evidence>
<evidence type="ECO:0000313" key="10">
    <source>
        <dbReference type="EMBL" id="GBG10721.1"/>
    </source>
</evidence>
<proteinExistence type="inferred from homology"/>
<dbReference type="PANTHER" id="PTHR42711:SF19">
    <property type="entry name" value="DOXORUBICIN RESISTANCE ATP-BINDING PROTEIN DRRA"/>
    <property type="match status" value="1"/>
</dbReference>
<dbReference type="GO" id="GO:1900753">
    <property type="term" value="P:doxorubicin transport"/>
    <property type="evidence" value="ECO:0007669"/>
    <property type="project" value="InterPro"/>
</dbReference>
<feature type="domain" description="ABC transporter" evidence="9">
    <location>
        <begin position="8"/>
        <end position="241"/>
    </location>
</feature>
<keyword evidence="3" id="KW-1003">Cell membrane</keyword>
<evidence type="ECO:0000256" key="4">
    <source>
        <dbReference type="ARBA" id="ARBA00022741"/>
    </source>
</evidence>
<dbReference type="FunFam" id="3.40.50.300:FF:000589">
    <property type="entry name" value="ABC transporter, ATP-binding subunit"/>
    <property type="match status" value="1"/>
</dbReference>
<dbReference type="Proteomes" id="UP000245202">
    <property type="component" value="Unassembled WGS sequence"/>
</dbReference>
<name>A0A2R5F3T4_9BACL</name>
<dbReference type="GO" id="GO:0043215">
    <property type="term" value="P:daunorubicin transport"/>
    <property type="evidence" value="ECO:0007669"/>
    <property type="project" value="InterPro"/>
</dbReference>
<keyword evidence="2" id="KW-0813">Transport</keyword>
<dbReference type="InterPro" id="IPR003439">
    <property type="entry name" value="ABC_transporter-like_ATP-bd"/>
</dbReference>
<dbReference type="EMBL" id="BDQX01000339">
    <property type="protein sequence ID" value="GBG10721.1"/>
    <property type="molecule type" value="Genomic_DNA"/>
</dbReference>
<comment type="caution">
    <text evidence="10">The sequence shown here is derived from an EMBL/GenBank/DDBJ whole genome shotgun (WGS) entry which is preliminary data.</text>
</comment>
<dbReference type="PANTHER" id="PTHR42711">
    <property type="entry name" value="ABC TRANSPORTER ATP-BINDING PROTEIN"/>
    <property type="match status" value="1"/>
</dbReference>
<keyword evidence="6" id="KW-1278">Translocase</keyword>
<reference evidence="10 11" key="1">
    <citation type="submission" date="2017-08" db="EMBL/GenBank/DDBJ databases">
        <title>Substantial Increase in Enzyme Production by Combined Drug-Resistance Mutations in Paenibacillus agaridevorans.</title>
        <authorList>
            <person name="Tanaka Y."/>
            <person name="Funane K."/>
            <person name="Hosaka T."/>
            <person name="Shiwa Y."/>
            <person name="Fujita N."/>
            <person name="Miyazaki T."/>
            <person name="Yoshikawa H."/>
            <person name="Murakami K."/>
            <person name="Kasahara K."/>
            <person name="Inaoka T."/>
            <person name="Hiraga Y."/>
            <person name="Ochi K."/>
        </authorList>
    </citation>
    <scope>NUCLEOTIDE SEQUENCE [LARGE SCALE GENOMIC DNA]</scope>
    <source>
        <strain evidence="10 11">T-3040</strain>
    </source>
</reference>
<dbReference type="InterPro" id="IPR027417">
    <property type="entry name" value="P-loop_NTPase"/>
</dbReference>
<dbReference type="InterPro" id="IPR050763">
    <property type="entry name" value="ABC_transporter_ATP-binding"/>
</dbReference>
<dbReference type="SUPFAM" id="SSF52540">
    <property type="entry name" value="P-loop containing nucleoside triphosphate hydrolases"/>
    <property type="match status" value="1"/>
</dbReference>
<dbReference type="SMART" id="SM00382">
    <property type="entry name" value="AAA"/>
    <property type="match status" value="1"/>
</dbReference>
<dbReference type="Pfam" id="PF13732">
    <property type="entry name" value="DrrA1-3_C"/>
    <property type="match status" value="1"/>
</dbReference>
<evidence type="ECO:0000256" key="8">
    <source>
        <dbReference type="ARBA" id="ARBA00049985"/>
    </source>
</evidence>
<keyword evidence="7" id="KW-0472">Membrane</keyword>
<dbReference type="InterPro" id="IPR025302">
    <property type="entry name" value="DrrA1/2-like_C"/>
</dbReference>
<dbReference type="RefSeq" id="WP_108995156.1">
    <property type="nucleotide sequence ID" value="NZ_BDQX01000339.1"/>
</dbReference>
<keyword evidence="11" id="KW-1185">Reference proteome</keyword>
<dbReference type="InterPro" id="IPR003593">
    <property type="entry name" value="AAA+_ATPase"/>
</dbReference>
<evidence type="ECO:0000313" key="11">
    <source>
        <dbReference type="Proteomes" id="UP000245202"/>
    </source>
</evidence>
<dbReference type="Gene3D" id="3.40.50.300">
    <property type="entry name" value="P-loop containing nucleotide triphosphate hydrolases"/>
    <property type="match status" value="1"/>
</dbReference>
<dbReference type="AlphaFoldDB" id="A0A2R5F3T4"/>
<dbReference type="GO" id="GO:0005886">
    <property type="term" value="C:plasma membrane"/>
    <property type="evidence" value="ECO:0007669"/>
    <property type="project" value="UniProtKB-SubCell"/>
</dbReference>
<gene>
    <name evidence="10" type="ORF">PAT3040_05474</name>
</gene>
<dbReference type="GO" id="GO:0005524">
    <property type="term" value="F:ATP binding"/>
    <property type="evidence" value="ECO:0007669"/>
    <property type="project" value="UniProtKB-KW"/>
</dbReference>
<evidence type="ECO:0000256" key="7">
    <source>
        <dbReference type="ARBA" id="ARBA00023136"/>
    </source>
</evidence>
<dbReference type="Pfam" id="PF00005">
    <property type="entry name" value="ABC_tran"/>
    <property type="match status" value="1"/>
</dbReference>
<organism evidence="10 11">
    <name type="scientific">Paenibacillus agaridevorans</name>
    <dbReference type="NCBI Taxonomy" id="171404"/>
    <lineage>
        <taxon>Bacteria</taxon>
        <taxon>Bacillati</taxon>
        <taxon>Bacillota</taxon>
        <taxon>Bacilli</taxon>
        <taxon>Bacillales</taxon>
        <taxon>Paenibacillaceae</taxon>
        <taxon>Paenibacillus</taxon>
    </lineage>
</organism>
<evidence type="ECO:0000256" key="5">
    <source>
        <dbReference type="ARBA" id="ARBA00022840"/>
    </source>
</evidence>